<proteinExistence type="predicted"/>
<protein>
    <submittedName>
        <fullName evidence="1">Uncharacterized protein</fullName>
    </submittedName>
</protein>
<gene>
    <name evidence="1" type="ORF">A3B24_00495</name>
</gene>
<organism evidence="1 2">
    <name type="scientific">Candidatus Wildermuthbacteria bacterium RIFCSPLOWO2_01_FULL_48_16</name>
    <dbReference type="NCBI Taxonomy" id="1802461"/>
    <lineage>
        <taxon>Bacteria</taxon>
        <taxon>Candidatus Wildermuthiibacteriota</taxon>
    </lineage>
</organism>
<comment type="caution">
    <text evidence="1">The sequence shown here is derived from an EMBL/GenBank/DDBJ whole genome shotgun (WGS) entry which is preliminary data.</text>
</comment>
<name>A0A1G2RKJ9_9BACT</name>
<evidence type="ECO:0000313" key="1">
    <source>
        <dbReference type="EMBL" id="OHA73370.1"/>
    </source>
</evidence>
<dbReference type="EMBL" id="MHUG01000013">
    <property type="protein sequence ID" value="OHA73370.1"/>
    <property type="molecule type" value="Genomic_DNA"/>
</dbReference>
<dbReference type="STRING" id="1802461.A3B24_00495"/>
<accession>A0A1G2RKJ9</accession>
<dbReference type="AlphaFoldDB" id="A0A1G2RKJ9"/>
<sequence>MPRKQTTQLTLKEIEKLLDRQTAAIVSALDPYFAAIQKDFDVVSTRFDKVDMRFDKIEKLILADYKRRIEKLEIEVKDVRDLLAIR</sequence>
<evidence type="ECO:0000313" key="2">
    <source>
        <dbReference type="Proteomes" id="UP000176917"/>
    </source>
</evidence>
<reference evidence="1 2" key="1">
    <citation type="journal article" date="2016" name="Nat. Commun.">
        <title>Thousands of microbial genomes shed light on interconnected biogeochemical processes in an aquifer system.</title>
        <authorList>
            <person name="Anantharaman K."/>
            <person name="Brown C.T."/>
            <person name="Hug L.A."/>
            <person name="Sharon I."/>
            <person name="Castelle C.J."/>
            <person name="Probst A.J."/>
            <person name="Thomas B.C."/>
            <person name="Singh A."/>
            <person name="Wilkins M.J."/>
            <person name="Karaoz U."/>
            <person name="Brodie E.L."/>
            <person name="Williams K.H."/>
            <person name="Hubbard S.S."/>
            <person name="Banfield J.F."/>
        </authorList>
    </citation>
    <scope>NUCLEOTIDE SEQUENCE [LARGE SCALE GENOMIC DNA]</scope>
</reference>
<dbReference type="Proteomes" id="UP000176917">
    <property type="component" value="Unassembled WGS sequence"/>
</dbReference>